<keyword evidence="1" id="KW-0175">Coiled coil</keyword>
<dbReference type="Proteomes" id="UP000482054">
    <property type="component" value="Unassembled WGS sequence"/>
</dbReference>
<evidence type="ECO:0000256" key="1">
    <source>
        <dbReference type="SAM" id="Coils"/>
    </source>
</evidence>
<evidence type="ECO:0000313" key="3">
    <source>
        <dbReference type="Proteomes" id="UP000482054"/>
    </source>
</evidence>
<evidence type="ECO:0000313" key="2">
    <source>
        <dbReference type="EMBL" id="EDJ6169226.1"/>
    </source>
</evidence>
<dbReference type="AlphaFoldDB" id="A0A3X9C1V8"/>
<accession>A0A3X9C1V8</accession>
<dbReference type="RefSeq" id="WP_074469155.1">
    <property type="nucleotide sequence ID" value="NZ_MKES01000044.1"/>
</dbReference>
<proteinExistence type="predicted"/>
<organism evidence="2 3">
    <name type="scientific">Campylobacter jejuni</name>
    <dbReference type="NCBI Taxonomy" id="197"/>
    <lineage>
        <taxon>Bacteria</taxon>
        <taxon>Pseudomonadati</taxon>
        <taxon>Campylobacterota</taxon>
        <taxon>Epsilonproteobacteria</taxon>
        <taxon>Campylobacterales</taxon>
        <taxon>Campylobacteraceae</taxon>
        <taxon>Campylobacter</taxon>
    </lineage>
</organism>
<sequence>MIDKNILHTRTIIVNISDFNSTAEFNEELKKAKDNKDYLKIFICNGLRNSKSNFYLENKLIIDEFTEKNSKFWNDLDIFNKLKPEVKVEIKEDLLIKINSLLFYARNLKDINSQHKNKLEKDLSILETLIKNYEKELNIKKTNIECAFKTLENIFYYIDNNTKEKISFQMELKEFYKKAYIEITDMSVYPILILMCDIIYNKSILYCIEKKFNKTKTFNDFMLKLQEKYKLNSKKIKRKELLNTIIKAFKDFS</sequence>
<protein>
    <submittedName>
        <fullName evidence="2">Uncharacterized protein</fullName>
    </submittedName>
</protein>
<reference evidence="2 3" key="1">
    <citation type="submission" date="2019-10" db="EMBL/GenBank/DDBJ databases">
        <authorList>
            <consortium name="PulseNet: The National Subtyping Network for Foodborne Disease Surveillance"/>
            <person name="Tarr C.L."/>
            <person name="Trees E."/>
            <person name="Katz L.S."/>
            <person name="Carleton-Romer H.A."/>
            <person name="Stroika S."/>
            <person name="Kucerova Z."/>
            <person name="Roache K.F."/>
            <person name="Sabol A.L."/>
            <person name="Besser J."/>
            <person name="Gerner-Smidt P."/>
        </authorList>
    </citation>
    <scope>NUCLEOTIDE SEQUENCE [LARGE SCALE GENOMIC DNA]</scope>
    <source>
        <strain evidence="2 3">PNUSAC012955</strain>
    </source>
</reference>
<dbReference type="EMBL" id="AAMOXJ010000009">
    <property type="protein sequence ID" value="EDJ6169226.1"/>
    <property type="molecule type" value="Genomic_DNA"/>
</dbReference>
<comment type="caution">
    <text evidence="2">The sequence shown here is derived from an EMBL/GenBank/DDBJ whole genome shotgun (WGS) entry which is preliminary data.</text>
</comment>
<feature type="coiled-coil region" evidence="1">
    <location>
        <begin position="116"/>
        <end position="143"/>
    </location>
</feature>
<gene>
    <name evidence="2" type="ORF">GFF90_06445</name>
</gene>
<name>A0A3X9C1V8_CAMJU</name>